<comment type="similarity">
    <text evidence="3">Belongs to the bZIP family.</text>
</comment>
<evidence type="ECO:0000256" key="5">
    <source>
        <dbReference type="ARBA" id="ARBA00022824"/>
    </source>
</evidence>
<feature type="compositionally biased region" description="Low complexity" evidence="14">
    <location>
        <begin position="211"/>
        <end position="228"/>
    </location>
</feature>
<dbReference type="Proteomes" id="UP001161247">
    <property type="component" value="Chromosome 3"/>
</dbReference>
<dbReference type="InterPro" id="IPR046347">
    <property type="entry name" value="bZIP_sf"/>
</dbReference>
<feature type="compositionally biased region" description="Polar residues" evidence="14">
    <location>
        <begin position="200"/>
        <end position="210"/>
    </location>
</feature>
<accession>A0AAV1CW52</accession>
<gene>
    <name evidence="17" type="ORF">OLC1_LOCUS9504</name>
</gene>
<dbReference type="GO" id="GO:0003677">
    <property type="term" value="F:DNA binding"/>
    <property type="evidence" value="ECO:0007669"/>
    <property type="project" value="UniProtKB-KW"/>
</dbReference>
<feature type="domain" description="BZIP" evidence="16">
    <location>
        <begin position="296"/>
        <end position="356"/>
    </location>
</feature>
<reference evidence="17" key="1">
    <citation type="submission" date="2023-03" db="EMBL/GenBank/DDBJ databases">
        <authorList>
            <person name="Julca I."/>
        </authorList>
    </citation>
    <scope>NUCLEOTIDE SEQUENCE</scope>
</reference>
<dbReference type="SMART" id="SM00338">
    <property type="entry name" value="BRLZ"/>
    <property type="match status" value="1"/>
</dbReference>
<evidence type="ECO:0000256" key="9">
    <source>
        <dbReference type="ARBA" id="ARBA00023136"/>
    </source>
</evidence>
<dbReference type="FunFam" id="1.20.5.170:FF:000085">
    <property type="entry name" value="bZIP transcription factor 49"/>
    <property type="match status" value="1"/>
</dbReference>
<evidence type="ECO:0000256" key="8">
    <source>
        <dbReference type="ARBA" id="ARBA00023125"/>
    </source>
</evidence>
<evidence type="ECO:0000313" key="17">
    <source>
        <dbReference type="EMBL" id="CAI9099488.1"/>
    </source>
</evidence>
<feature type="region of interest" description="Disordered" evidence="14">
    <location>
        <begin position="177"/>
        <end position="228"/>
    </location>
</feature>
<dbReference type="GO" id="GO:0005634">
    <property type="term" value="C:nucleus"/>
    <property type="evidence" value="ECO:0007669"/>
    <property type="project" value="UniProtKB-SubCell"/>
</dbReference>
<dbReference type="SUPFAM" id="SSF57959">
    <property type="entry name" value="Leucine zipper domain"/>
    <property type="match status" value="1"/>
</dbReference>
<feature type="compositionally biased region" description="Polar residues" evidence="14">
    <location>
        <begin position="690"/>
        <end position="703"/>
    </location>
</feature>
<evidence type="ECO:0000256" key="12">
    <source>
        <dbReference type="ARBA" id="ARBA00023242"/>
    </source>
</evidence>
<dbReference type="PROSITE" id="PS50217">
    <property type="entry name" value="BZIP"/>
    <property type="match status" value="1"/>
</dbReference>
<keyword evidence="8" id="KW-0238">DNA-binding</keyword>
<evidence type="ECO:0000256" key="14">
    <source>
        <dbReference type="SAM" id="MobiDB-lite"/>
    </source>
</evidence>
<evidence type="ECO:0000259" key="16">
    <source>
        <dbReference type="PROSITE" id="PS50217"/>
    </source>
</evidence>
<evidence type="ECO:0000256" key="3">
    <source>
        <dbReference type="ARBA" id="ARBA00007163"/>
    </source>
</evidence>
<evidence type="ECO:0000256" key="15">
    <source>
        <dbReference type="SAM" id="Phobius"/>
    </source>
</evidence>
<dbReference type="CDD" id="cd14704">
    <property type="entry name" value="bZIP_HY5-like"/>
    <property type="match status" value="1"/>
</dbReference>
<feature type="region of interest" description="Disordered" evidence="14">
    <location>
        <begin position="686"/>
        <end position="712"/>
    </location>
</feature>
<keyword evidence="7" id="KW-0805">Transcription regulation</keyword>
<organism evidence="17 18">
    <name type="scientific">Oldenlandia corymbosa var. corymbosa</name>
    <dbReference type="NCBI Taxonomy" id="529605"/>
    <lineage>
        <taxon>Eukaryota</taxon>
        <taxon>Viridiplantae</taxon>
        <taxon>Streptophyta</taxon>
        <taxon>Embryophyta</taxon>
        <taxon>Tracheophyta</taxon>
        <taxon>Spermatophyta</taxon>
        <taxon>Magnoliopsida</taxon>
        <taxon>eudicotyledons</taxon>
        <taxon>Gunneridae</taxon>
        <taxon>Pentapetalae</taxon>
        <taxon>asterids</taxon>
        <taxon>lamiids</taxon>
        <taxon>Gentianales</taxon>
        <taxon>Rubiaceae</taxon>
        <taxon>Rubioideae</taxon>
        <taxon>Spermacoceae</taxon>
        <taxon>Hedyotis-Oldenlandia complex</taxon>
        <taxon>Oldenlandia</taxon>
    </lineage>
</organism>
<dbReference type="GO" id="GO:0003700">
    <property type="term" value="F:DNA-binding transcription factor activity"/>
    <property type="evidence" value="ECO:0007669"/>
    <property type="project" value="InterPro"/>
</dbReference>
<evidence type="ECO:0000256" key="6">
    <source>
        <dbReference type="ARBA" id="ARBA00022989"/>
    </source>
</evidence>
<dbReference type="PANTHER" id="PTHR47416">
    <property type="entry name" value="BASIC-LEUCINE ZIPPER TRANSCRIPTION FACTOR F-RELATED"/>
    <property type="match status" value="1"/>
</dbReference>
<keyword evidence="9 15" id="KW-0472">Membrane</keyword>
<keyword evidence="6 15" id="KW-1133">Transmembrane helix</keyword>
<name>A0AAV1CW52_OLDCO</name>
<sequence length="776" mass="83423">MADVAMADPSKGPAAGEVPAGDGFDGLSIPPMDPSFLSHDMSLPGSNGNSFDPFGNDEGDIVLEDFDFDLDFNLEDILPASIEQPLPDPAQFDDDCFLLNGSNPNLAQFQPDRSLGDVSRAFKKTSAEFPHNLCGDGVVTDSSSPSSEPEVCQLSGERTPEMNQILGDRGQDVSAYLNVSSPESNGSKGSNDMKVLSCPSPESQGSGNCHSNVSEDSNKSVSSSPNFSLKTGVANSKIKVEGSNNGMFKGNLLKRKKESDESSNIEAKTNKLCNSTSSGCNEVNSDNNNTVLSEEEEKKRARLMRNRESAQLSRQRKKHYVEELEDKVKSMHSTIQDLNAKITYFMAENATLRQQMGGAGAAPPPVAGAPPPGMYMHPPPMMYPWMPVPPYMVKPQGSQVPLVPIPRLKPQQTASAPKVNKKAESRKSEGKTKKVASVSFLGLLFFMLLFGGLVPMVNVRFGGFSNTFTGGPSHVEDRFYEKHHGRVLTANGNRSGSDNGEKFGGTGKESSNSSEPLVASLYVPRNDRMVKIDGNLIIHSVLASEKAMASQKDPKHKAGSDTSLAVSTELAPVISVAGGRSPHHYRNPHEHQRALGSTSVGNENLKSPATDGRLQQWFREGLAGPMLSSGMCSEVFQFDISAASGPGAIIPVPARATSASNITEEQNHNSTHTRKEKNRRILRGLPVTLPGSSHNITENGSRSSQKENFNRNNSLSPMVVSVLVDPREVGDADVDGVLGAKSLSRIFVVVLIDSVKYVTYSCMLPFMGASPHLVTT</sequence>
<keyword evidence="4 15" id="KW-0812">Transmembrane</keyword>
<feature type="region of interest" description="Disordered" evidence="14">
    <location>
        <begin position="408"/>
        <end position="431"/>
    </location>
</feature>
<feature type="compositionally biased region" description="Polar residues" evidence="14">
    <location>
        <begin position="177"/>
        <end position="190"/>
    </location>
</feature>
<feature type="region of interest" description="Disordered" evidence="14">
    <location>
        <begin position="276"/>
        <end position="297"/>
    </location>
</feature>
<evidence type="ECO:0000256" key="4">
    <source>
        <dbReference type="ARBA" id="ARBA00022692"/>
    </source>
</evidence>
<feature type="compositionally biased region" description="Polar residues" evidence="14">
    <location>
        <begin position="276"/>
        <end position="292"/>
    </location>
</feature>
<feature type="transmembrane region" description="Helical" evidence="15">
    <location>
        <begin position="435"/>
        <end position="457"/>
    </location>
</feature>
<dbReference type="GO" id="GO:0005789">
    <property type="term" value="C:endoplasmic reticulum membrane"/>
    <property type="evidence" value="ECO:0007669"/>
    <property type="project" value="UniProtKB-SubCell"/>
</dbReference>
<feature type="compositionally biased region" description="Basic and acidic residues" evidence="14">
    <location>
        <begin position="421"/>
        <end position="431"/>
    </location>
</feature>
<dbReference type="InterPro" id="IPR004827">
    <property type="entry name" value="bZIP"/>
</dbReference>
<comment type="subcellular location">
    <subcellularLocation>
        <location evidence="2">Endoplasmic reticulum membrane</location>
        <topology evidence="2">Single-pass membrane protein</topology>
    </subcellularLocation>
    <subcellularLocation>
        <location evidence="1">Nucleus</location>
    </subcellularLocation>
</comment>
<feature type="region of interest" description="Disordered" evidence="14">
    <location>
        <begin position="488"/>
        <end position="514"/>
    </location>
</feature>
<keyword evidence="5" id="KW-0256">Endoplasmic reticulum</keyword>
<dbReference type="Pfam" id="PF00170">
    <property type="entry name" value="bZIP_1"/>
    <property type="match status" value="1"/>
</dbReference>
<evidence type="ECO:0000256" key="2">
    <source>
        <dbReference type="ARBA" id="ARBA00004389"/>
    </source>
</evidence>
<dbReference type="PANTHER" id="PTHR47416:SF3">
    <property type="entry name" value="BZIP TRANSCRIPTION FACTOR 17-RELATED"/>
    <property type="match status" value="1"/>
</dbReference>
<evidence type="ECO:0000256" key="10">
    <source>
        <dbReference type="ARBA" id="ARBA00023163"/>
    </source>
</evidence>
<keyword evidence="11" id="KW-0325">Glycoprotein</keyword>
<evidence type="ECO:0000256" key="7">
    <source>
        <dbReference type="ARBA" id="ARBA00023015"/>
    </source>
</evidence>
<keyword evidence="10" id="KW-0804">Transcription</keyword>
<feature type="region of interest" description="Disordered" evidence="14">
    <location>
        <begin position="1"/>
        <end position="55"/>
    </location>
</feature>
<feature type="region of interest" description="Disordered" evidence="14">
    <location>
        <begin position="133"/>
        <end position="156"/>
    </location>
</feature>
<keyword evidence="18" id="KW-1185">Reference proteome</keyword>
<evidence type="ECO:0000256" key="1">
    <source>
        <dbReference type="ARBA" id="ARBA00004123"/>
    </source>
</evidence>
<dbReference type="GO" id="GO:0006950">
    <property type="term" value="P:response to stress"/>
    <property type="evidence" value="ECO:0007669"/>
    <property type="project" value="UniProtKB-ARBA"/>
</dbReference>
<protein>
    <submittedName>
        <fullName evidence="17">OLC1v1036315C1</fullName>
    </submittedName>
</protein>
<evidence type="ECO:0000256" key="11">
    <source>
        <dbReference type="ARBA" id="ARBA00023180"/>
    </source>
</evidence>
<evidence type="ECO:0000313" key="18">
    <source>
        <dbReference type="Proteomes" id="UP001161247"/>
    </source>
</evidence>
<evidence type="ECO:0000256" key="13">
    <source>
        <dbReference type="ARBA" id="ARBA00065888"/>
    </source>
</evidence>
<dbReference type="Gene3D" id="1.20.5.170">
    <property type="match status" value="1"/>
</dbReference>
<proteinExistence type="inferred from homology"/>
<dbReference type="EMBL" id="OX459120">
    <property type="protein sequence ID" value="CAI9099488.1"/>
    <property type="molecule type" value="Genomic_DNA"/>
</dbReference>
<dbReference type="AlphaFoldDB" id="A0AAV1CW52"/>
<keyword evidence="12" id="KW-0539">Nucleus</keyword>
<comment type="subunit">
    <text evidence="13">Interacts with BZIP28.</text>
</comment>